<evidence type="ECO:0000313" key="1">
    <source>
        <dbReference type="EMBL" id="CAB0001665.1"/>
    </source>
</evidence>
<proteinExistence type="predicted"/>
<accession>A0A6H5GG77</accession>
<gene>
    <name evidence="1" type="ORF">NTEN_LOCUS7452</name>
</gene>
<feature type="non-terminal residue" evidence="1">
    <location>
        <position position="65"/>
    </location>
</feature>
<sequence>MALIYCPSSHGVLSTDITKHNSQKKLYEAHLMIKLINYFFAQAERFQQSLYDTVLNDSTNYYIDH</sequence>
<reference evidence="1 2" key="1">
    <citation type="submission" date="2020-02" db="EMBL/GenBank/DDBJ databases">
        <authorList>
            <person name="Ferguson B K."/>
        </authorList>
    </citation>
    <scope>NUCLEOTIDE SEQUENCE [LARGE SCALE GENOMIC DNA]</scope>
</reference>
<dbReference type="AlphaFoldDB" id="A0A6H5GG77"/>
<keyword evidence="2" id="KW-1185">Reference proteome</keyword>
<protein>
    <submittedName>
        <fullName evidence="1">Uncharacterized protein</fullName>
    </submittedName>
</protein>
<organism evidence="1 2">
    <name type="scientific">Nesidiocoris tenuis</name>
    <dbReference type="NCBI Taxonomy" id="355587"/>
    <lineage>
        <taxon>Eukaryota</taxon>
        <taxon>Metazoa</taxon>
        <taxon>Ecdysozoa</taxon>
        <taxon>Arthropoda</taxon>
        <taxon>Hexapoda</taxon>
        <taxon>Insecta</taxon>
        <taxon>Pterygota</taxon>
        <taxon>Neoptera</taxon>
        <taxon>Paraneoptera</taxon>
        <taxon>Hemiptera</taxon>
        <taxon>Heteroptera</taxon>
        <taxon>Panheteroptera</taxon>
        <taxon>Cimicomorpha</taxon>
        <taxon>Miridae</taxon>
        <taxon>Dicyphina</taxon>
        <taxon>Nesidiocoris</taxon>
    </lineage>
</organism>
<dbReference type="Proteomes" id="UP000479000">
    <property type="component" value="Unassembled WGS sequence"/>
</dbReference>
<dbReference type="EMBL" id="CADCXU010011268">
    <property type="protein sequence ID" value="CAB0001665.1"/>
    <property type="molecule type" value="Genomic_DNA"/>
</dbReference>
<name>A0A6H5GG77_9HEMI</name>
<evidence type="ECO:0000313" key="2">
    <source>
        <dbReference type="Proteomes" id="UP000479000"/>
    </source>
</evidence>